<dbReference type="Proteomes" id="UP000446866">
    <property type="component" value="Unassembled WGS sequence"/>
</dbReference>
<evidence type="ECO:0000313" key="2">
    <source>
        <dbReference type="EMBL" id="NBH62131.1"/>
    </source>
</evidence>
<reference evidence="2 3" key="1">
    <citation type="submission" date="2018-08" db="EMBL/GenBank/DDBJ databases">
        <title>Murine metabolic-syndrome-specific gut microbial biobank.</title>
        <authorList>
            <person name="Liu C."/>
        </authorList>
    </citation>
    <scope>NUCLEOTIDE SEQUENCE [LARGE SCALE GENOMIC DNA]</scope>
    <source>
        <strain evidence="2 3">28</strain>
    </source>
</reference>
<gene>
    <name evidence="2" type="ORF">D0435_10750</name>
</gene>
<dbReference type="SMART" id="SM00909">
    <property type="entry name" value="Germane"/>
    <property type="match status" value="1"/>
</dbReference>
<evidence type="ECO:0000259" key="1">
    <source>
        <dbReference type="SMART" id="SM00909"/>
    </source>
</evidence>
<feature type="domain" description="GerMN" evidence="1">
    <location>
        <begin position="65"/>
        <end position="153"/>
    </location>
</feature>
<proteinExistence type="predicted"/>
<sequence length="169" mass="18702">MKHIYFKLLVILAIISLFMACTGFGNKVRVKVVLLNMNALQTGSIEEILLERTDEVSSGGRTELYGKALKCLQEKKISADMQAGTAFKNQYKINYIKEVEGEVTVDFSSRNLVGTELEERLLIAQIVATLTGSFEEVSRVRFTVDGEPAETLMGHVCIAYSFASPLEAV</sequence>
<dbReference type="Pfam" id="PF10646">
    <property type="entry name" value="Germane"/>
    <property type="match status" value="1"/>
</dbReference>
<comment type="caution">
    <text evidence="2">The sequence shown here is derived from an EMBL/GenBank/DDBJ whole genome shotgun (WGS) entry which is preliminary data.</text>
</comment>
<evidence type="ECO:0000313" key="3">
    <source>
        <dbReference type="Proteomes" id="UP000446866"/>
    </source>
</evidence>
<dbReference type="PROSITE" id="PS51257">
    <property type="entry name" value="PROKAR_LIPOPROTEIN"/>
    <property type="match status" value="1"/>
</dbReference>
<dbReference type="RefSeq" id="WP_160202418.1">
    <property type="nucleotide sequence ID" value="NZ_QXWK01000020.1"/>
</dbReference>
<protein>
    <recommendedName>
        <fullName evidence="1">GerMN domain-containing protein</fullName>
    </recommendedName>
</protein>
<keyword evidence="3" id="KW-1185">Reference proteome</keyword>
<name>A0A845QM37_9FIRM</name>
<dbReference type="InterPro" id="IPR019606">
    <property type="entry name" value="GerMN"/>
</dbReference>
<accession>A0A845QM37</accession>
<organism evidence="2 3">
    <name type="scientific">Anaerotruncus colihominis</name>
    <dbReference type="NCBI Taxonomy" id="169435"/>
    <lineage>
        <taxon>Bacteria</taxon>
        <taxon>Bacillati</taxon>
        <taxon>Bacillota</taxon>
        <taxon>Clostridia</taxon>
        <taxon>Eubacteriales</taxon>
        <taxon>Oscillospiraceae</taxon>
        <taxon>Anaerotruncus</taxon>
    </lineage>
</organism>
<dbReference type="EMBL" id="QXWK01000020">
    <property type="protein sequence ID" value="NBH62131.1"/>
    <property type="molecule type" value="Genomic_DNA"/>
</dbReference>
<dbReference type="AlphaFoldDB" id="A0A845QM37"/>